<feature type="compositionally biased region" description="Low complexity" evidence="1">
    <location>
        <begin position="59"/>
        <end position="103"/>
    </location>
</feature>
<feature type="domain" description="Transcription regulator PadR C-terminal" evidence="2">
    <location>
        <begin position="148"/>
        <end position="223"/>
    </location>
</feature>
<feature type="compositionally biased region" description="Polar residues" evidence="1">
    <location>
        <begin position="106"/>
        <end position="115"/>
    </location>
</feature>
<dbReference type="AlphaFoldDB" id="A0A1L7RAL4"/>
<gene>
    <name evidence="3" type="ORF">AAM4_1039</name>
</gene>
<evidence type="ECO:0000256" key="1">
    <source>
        <dbReference type="SAM" id="MobiDB-lite"/>
    </source>
</evidence>
<dbReference type="InterPro" id="IPR036390">
    <property type="entry name" value="WH_DNA-bd_sf"/>
</dbReference>
<name>A0A1L7RAL4_9ACTO</name>
<protein>
    <submittedName>
        <fullName evidence="3">Virulence activator alpha C-term</fullName>
    </submittedName>
</protein>
<accession>A0A1L7RAL4</accession>
<proteinExistence type="predicted"/>
<dbReference type="InterPro" id="IPR036388">
    <property type="entry name" value="WH-like_DNA-bd_sf"/>
</dbReference>
<reference evidence="3" key="1">
    <citation type="submission" date="2014-07" db="EMBL/GenBank/DDBJ databases">
        <authorList>
            <person name="Zhang J.E."/>
            <person name="Yang H."/>
            <person name="Guo J."/>
            <person name="Deng Z."/>
            <person name="Luo H."/>
            <person name="Luo M."/>
            <person name="Zhao B."/>
        </authorList>
    </citation>
    <scope>NUCLEOTIDE SEQUENCE</scope>
    <source>
        <strain evidence="3">AM4</strain>
    </source>
</reference>
<feature type="region of interest" description="Disordered" evidence="1">
    <location>
        <begin position="232"/>
        <end position="255"/>
    </location>
</feature>
<dbReference type="RefSeq" id="WP_210579587.1">
    <property type="nucleotide sequence ID" value="NZ_LK995486.1"/>
</dbReference>
<dbReference type="PANTHER" id="PTHR43252">
    <property type="entry name" value="TRANSCRIPTIONAL REGULATOR YQJI"/>
    <property type="match status" value="1"/>
</dbReference>
<dbReference type="Pfam" id="PF10400">
    <property type="entry name" value="Vir_act_alpha_C"/>
    <property type="match status" value="1"/>
</dbReference>
<dbReference type="SUPFAM" id="SSF46785">
    <property type="entry name" value="Winged helix' DNA-binding domain"/>
    <property type="match status" value="2"/>
</dbReference>
<organism evidence="3">
    <name type="scientific">Actinomyces succiniciruminis</name>
    <dbReference type="NCBI Taxonomy" id="1522002"/>
    <lineage>
        <taxon>Bacteria</taxon>
        <taxon>Bacillati</taxon>
        <taxon>Actinomycetota</taxon>
        <taxon>Actinomycetes</taxon>
        <taxon>Actinomycetales</taxon>
        <taxon>Actinomycetaceae</taxon>
        <taxon>Actinomyces</taxon>
    </lineage>
</organism>
<dbReference type="EMBL" id="LK995486">
    <property type="protein sequence ID" value="CED90871.1"/>
    <property type="molecule type" value="Genomic_DNA"/>
</dbReference>
<dbReference type="InterPro" id="IPR018309">
    <property type="entry name" value="Tscrpt_reg_PadR_C"/>
</dbReference>
<evidence type="ECO:0000313" key="3">
    <source>
        <dbReference type="EMBL" id="CED90871.1"/>
    </source>
</evidence>
<feature type="region of interest" description="Disordered" evidence="1">
    <location>
        <begin position="56"/>
        <end position="116"/>
    </location>
</feature>
<sequence length="255" mass="26524">MAVKHALLALLARGPAGTYQLRKDFEAATGTTWPLNIGQVATTLARLERDGLVIRLDPGRPANGPGAPGSATASAASTSVPAAAAQPTPRNSDAAPAAADAAPVTGPSNTQTLPTANRDVAAWTLTDAGREELAHWWASPVARRAPERDELVIKLALATASPDVDVAALIQQQRQATQTTLHEINRARRAAADEDLATTLVLDHHVFIVEAELRWLDDAEGRLTRAAALRASAASTTPAASPASTAPVLSTGRRS</sequence>
<dbReference type="Gene3D" id="1.10.10.10">
    <property type="entry name" value="Winged helix-like DNA-binding domain superfamily/Winged helix DNA-binding domain"/>
    <property type="match status" value="1"/>
</dbReference>
<dbReference type="PANTHER" id="PTHR43252:SF6">
    <property type="entry name" value="NEGATIVE TRANSCRIPTION REGULATOR PADR"/>
    <property type="match status" value="1"/>
</dbReference>
<evidence type="ECO:0000259" key="2">
    <source>
        <dbReference type="Pfam" id="PF10400"/>
    </source>
</evidence>